<evidence type="ECO:0000313" key="1">
    <source>
        <dbReference type="EMBL" id="KAI4299509.1"/>
    </source>
</evidence>
<gene>
    <name evidence="1" type="ORF">L6164_032965</name>
</gene>
<sequence length="488" mass="53329">MLETILSTSPQVEATEAVTSLCWQRSKPVIVNESNCTAENALMGDSVEESVLMPDPMTSATSSSVSLSMGVSNSRNPSCLGTFIETSSITVSSSGFASTMLTAPTAEETPHQSRLLPGGTLSRLHAPRTSYNLKDDMEVFSPLVDVQPITPSLWDENGAKMDNIFAARKPSPLLYPSSSDHPIFDWKSGSTSKQDETRSSFPFVGSSPPSSKNEHSDSSITPPEAWGGEKLSDKYAYRLQPINAPSHLGMLASSGETAGSMFSGLHNPSSSVGIRSFTNSSFSNANLRAKDVSTSQEDLLSYPNHDSFSSMPLSINTKAILGQSTIDSPGMSSFTIPRRFSSYAERLSTTSTFNGVSFSVGLHMVKKSGAETRELLNSLLLKSDVSVPTESGSLQTNGRISRQQKASDPQGTSFTLQLFRRTLEETLDSFQKFMHEDMRNLHIEILRQFHTQEMEMSNVMNSILENQAKLMKEVKSLRKENQQLEQLL</sequence>
<protein>
    <submittedName>
        <fullName evidence="1">Uncharacterized protein</fullName>
    </submittedName>
</protein>
<dbReference type="EMBL" id="CM039438">
    <property type="protein sequence ID" value="KAI4299509.1"/>
    <property type="molecule type" value="Genomic_DNA"/>
</dbReference>
<accession>A0ACB9KQ81</accession>
<proteinExistence type="predicted"/>
<name>A0ACB9KQ81_BAUVA</name>
<dbReference type="Proteomes" id="UP000828941">
    <property type="component" value="Chromosome 13"/>
</dbReference>
<evidence type="ECO:0000313" key="2">
    <source>
        <dbReference type="Proteomes" id="UP000828941"/>
    </source>
</evidence>
<reference evidence="1 2" key="1">
    <citation type="journal article" date="2022" name="DNA Res.">
        <title>Chromosomal-level genome assembly of the orchid tree Bauhinia variegata (Leguminosae; Cercidoideae) supports the allotetraploid origin hypothesis of Bauhinia.</title>
        <authorList>
            <person name="Zhong Y."/>
            <person name="Chen Y."/>
            <person name="Zheng D."/>
            <person name="Pang J."/>
            <person name="Liu Y."/>
            <person name="Luo S."/>
            <person name="Meng S."/>
            <person name="Qian L."/>
            <person name="Wei D."/>
            <person name="Dai S."/>
            <person name="Zhou R."/>
        </authorList>
    </citation>
    <scope>NUCLEOTIDE SEQUENCE [LARGE SCALE GENOMIC DNA]</scope>
    <source>
        <strain evidence="1">BV-YZ2020</strain>
    </source>
</reference>
<comment type="caution">
    <text evidence="1">The sequence shown here is derived from an EMBL/GenBank/DDBJ whole genome shotgun (WGS) entry which is preliminary data.</text>
</comment>
<keyword evidence="2" id="KW-1185">Reference proteome</keyword>
<organism evidence="1 2">
    <name type="scientific">Bauhinia variegata</name>
    <name type="common">Purple orchid tree</name>
    <name type="synonym">Phanera variegata</name>
    <dbReference type="NCBI Taxonomy" id="167791"/>
    <lineage>
        <taxon>Eukaryota</taxon>
        <taxon>Viridiplantae</taxon>
        <taxon>Streptophyta</taxon>
        <taxon>Embryophyta</taxon>
        <taxon>Tracheophyta</taxon>
        <taxon>Spermatophyta</taxon>
        <taxon>Magnoliopsida</taxon>
        <taxon>eudicotyledons</taxon>
        <taxon>Gunneridae</taxon>
        <taxon>Pentapetalae</taxon>
        <taxon>rosids</taxon>
        <taxon>fabids</taxon>
        <taxon>Fabales</taxon>
        <taxon>Fabaceae</taxon>
        <taxon>Cercidoideae</taxon>
        <taxon>Cercideae</taxon>
        <taxon>Bauhiniinae</taxon>
        <taxon>Bauhinia</taxon>
    </lineage>
</organism>